<reference evidence="2" key="2">
    <citation type="submission" date="2023-06" db="EMBL/GenBank/DDBJ databases">
        <authorList>
            <person name="Kobayashi Y."/>
            <person name="Kayamori A."/>
            <person name="Aoki K."/>
            <person name="Shiwa Y."/>
            <person name="Fujita N."/>
            <person name="Sugita T."/>
            <person name="Iwasaki W."/>
            <person name="Tanaka N."/>
            <person name="Takashima M."/>
        </authorList>
    </citation>
    <scope>NUCLEOTIDE SEQUENCE</scope>
    <source>
        <strain evidence="2">HIS016</strain>
    </source>
</reference>
<accession>A0AAD3TWT5</accession>
<dbReference type="Proteomes" id="UP001222932">
    <property type="component" value="Unassembled WGS sequence"/>
</dbReference>
<dbReference type="EMBL" id="BTCM01000004">
    <property type="protein sequence ID" value="GMK57940.1"/>
    <property type="molecule type" value="Genomic_DNA"/>
</dbReference>
<dbReference type="AlphaFoldDB" id="A0AAD3TWT5"/>
<evidence type="ECO:0000313" key="3">
    <source>
        <dbReference type="Proteomes" id="UP001222932"/>
    </source>
</evidence>
<gene>
    <name evidence="2" type="ORF">CspeluHIS016_0407740</name>
</gene>
<feature type="compositionally biased region" description="Low complexity" evidence="1">
    <location>
        <begin position="177"/>
        <end position="186"/>
    </location>
</feature>
<feature type="region of interest" description="Disordered" evidence="1">
    <location>
        <begin position="280"/>
        <end position="302"/>
    </location>
</feature>
<keyword evidence="3" id="KW-1185">Reference proteome</keyword>
<evidence type="ECO:0000256" key="1">
    <source>
        <dbReference type="SAM" id="MobiDB-lite"/>
    </source>
</evidence>
<proteinExistence type="predicted"/>
<reference evidence="2" key="1">
    <citation type="journal article" date="2023" name="BMC Genomics">
        <title>Chromosome-level genome assemblies of Cutaneotrichosporon spp. (Trichosporonales, Basidiomycota) reveal imbalanced evolution between nucleotide sequences and chromosome synteny.</title>
        <authorList>
            <person name="Kobayashi Y."/>
            <person name="Kayamori A."/>
            <person name="Aoki K."/>
            <person name="Shiwa Y."/>
            <person name="Matsutani M."/>
            <person name="Fujita N."/>
            <person name="Sugita T."/>
            <person name="Iwasaki W."/>
            <person name="Tanaka N."/>
            <person name="Takashima M."/>
        </authorList>
    </citation>
    <scope>NUCLEOTIDE SEQUENCE</scope>
    <source>
        <strain evidence="2">HIS016</strain>
    </source>
</reference>
<comment type="caution">
    <text evidence="2">The sequence shown here is derived from an EMBL/GenBank/DDBJ whole genome shotgun (WGS) entry which is preliminary data.</text>
</comment>
<name>A0AAD3TWT5_9TREE</name>
<evidence type="ECO:0000313" key="2">
    <source>
        <dbReference type="EMBL" id="GMK57940.1"/>
    </source>
</evidence>
<sequence>MRALALLQFPAPTGPSQFSAPPCQFPVPNGPSRDDLFHVEERLREVNLQLVDAVKCLNKAGDHLMERRRDKLLEEAAALGRDWQQVRAQLDFHGVAVPLAPSVSDPDGKLWWSPQWTDNGFTHLEELVVVDLKEHLGRRSLVKAGSKASFSNVELANGEATPAPGPSSRAMQTTVSVPRRVPVQQPAKRKASEAELEEPVGSRRAPHGSSKYASHGSHPTSVSSVGHNAACRAIDGLWHPEFAWLITGQDQANGVSGPPMSDAEPQYSLEDIGKLLETLGEVGDGVDRTGSGARIENADSRT</sequence>
<feature type="region of interest" description="Disordered" evidence="1">
    <location>
        <begin position="157"/>
        <end position="224"/>
    </location>
</feature>
<protein>
    <submittedName>
        <fullName evidence="2">Uncharacterized protein</fullName>
    </submittedName>
</protein>
<organism evidence="2 3">
    <name type="scientific">Cutaneotrichosporon spelunceum</name>
    <dbReference type="NCBI Taxonomy" id="1672016"/>
    <lineage>
        <taxon>Eukaryota</taxon>
        <taxon>Fungi</taxon>
        <taxon>Dikarya</taxon>
        <taxon>Basidiomycota</taxon>
        <taxon>Agaricomycotina</taxon>
        <taxon>Tremellomycetes</taxon>
        <taxon>Trichosporonales</taxon>
        <taxon>Trichosporonaceae</taxon>
        <taxon>Cutaneotrichosporon</taxon>
    </lineage>
</organism>